<dbReference type="InterPro" id="IPR036640">
    <property type="entry name" value="ABC1_TM_sf"/>
</dbReference>
<dbReference type="InterPro" id="IPR017871">
    <property type="entry name" value="ABC_transporter-like_CS"/>
</dbReference>
<keyword evidence="2" id="KW-0813">Transport</keyword>
<dbReference type="Gene3D" id="3.40.50.300">
    <property type="entry name" value="P-loop containing nucleotide triphosphate hydrolases"/>
    <property type="match status" value="1"/>
</dbReference>
<evidence type="ECO:0000256" key="4">
    <source>
        <dbReference type="ARBA" id="ARBA00022519"/>
    </source>
</evidence>
<dbReference type="GO" id="GO:0140359">
    <property type="term" value="F:ABC-type transporter activity"/>
    <property type="evidence" value="ECO:0007669"/>
    <property type="project" value="InterPro"/>
</dbReference>
<dbReference type="Pfam" id="PF00005">
    <property type="entry name" value="ABC_tran"/>
    <property type="match status" value="1"/>
</dbReference>
<reference evidence="15 16" key="1">
    <citation type="submission" date="2016-10" db="EMBL/GenBank/DDBJ databases">
        <authorList>
            <person name="de Groot N.N."/>
        </authorList>
    </citation>
    <scope>NUCLEOTIDE SEQUENCE [LARGE SCALE GENOMIC DNA]</scope>
    <source>
        <strain evidence="15 16">CGMCC 4.3510</strain>
    </source>
</reference>
<dbReference type="PROSITE" id="PS00211">
    <property type="entry name" value="ABC_TRANSPORTER_1"/>
    <property type="match status" value="1"/>
</dbReference>
<evidence type="ECO:0000313" key="16">
    <source>
        <dbReference type="Proteomes" id="UP000199323"/>
    </source>
</evidence>
<feature type="transmembrane region" description="Helical" evidence="12">
    <location>
        <begin position="29"/>
        <end position="49"/>
    </location>
</feature>
<dbReference type="GO" id="GO:0005524">
    <property type="term" value="F:ATP binding"/>
    <property type="evidence" value="ECO:0007669"/>
    <property type="project" value="UniProtKB-KW"/>
</dbReference>
<organism evidence="15 16">
    <name type="scientific">Actinacidiphila alni</name>
    <dbReference type="NCBI Taxonomy" id="380248"/>
    <lineage>
        <taxon>Bacteria</taxon>
        <taxon>Bacillati</taxon>
        <taxon>Actinomycetota</taxon>
        <taxon>Actinomycetes</taxon>
        <taxon>Kitasatosporales</taxon>
        <taxon>Streptomycetaceae</taxon>
        <taxon>Actinacidiphila</taxon>
    </lineage>
</organism>
<sequence>MSRAPASARSRDFRVLTEPVRPALRTAGALQAVAAVLALVPFAAVYELADHFVSGSRDDARAWTIVAVAAGAALAQFLIGGAAVAVSHRADADLALALRRRIADRLRRMPLGRFARGGSGDVMGALQDDLDEMHYAVAHARLDLTAAMVAPVAALIWLATVSWQLTLVTLVPTAVFMAMQKAIMARAGGGAQDVAVAMRSVHSATVEFVQGIAVVKLFGRTRQAHKRFAEAVDDFHRTFSGINGPVLRLISFGTAAVAPVTVLAVVLLGGAGLVAADVVAPVDVLPFVLLGLGLAAPVQHLGQAAGSLRSAQAAAGRVRELLEAPELAVPDHPRTPADARVSFDAVTFAHTPGTPVLREVTAVLEPGTLTALVGPSGAGKSTLATLAARFHDVDEGAVRVGGVDVREIAPTDLYRHVGFVFQDAPLLRTTVADNIRLGRPDATDEEVRAAARAARIDDVLAALPRGYASVVGDDARLSGGEAQRLAVARLLLADPQVLILDEATAYADPGAEAAVQRGLSRLAAGRTVLVVAHRLATVTAAHQILVMDEGRIAERGTHEELLAAHGLYRRLWDAQHADEAAPPDEPDHPQDAAAVAAAGPARTAEVPR</sequence>
<evidence type="ECO:0000256" key="3">
    <source>
        <dbReference type="ARBA" id="ARBA00022475"/>
    </source>
</evidence>
<feature type="domain" description="ABC transporter" evidence="13">
    <location>
        <begin position="341"/>
        <end position="574"/>
    </location>
</feature>
<keyword evidence="9 12" id="KW-0472">Membrane</keyword>
<dbReference type="PANTHER" id="PTHR24221">
    <property type="entry name" value="ATP-BINDING CASSETTE SUB-FAMILY B"/>
    <property type="match status" value="1"/>
</dbReference>
<evidence type="ECO:0000256" key="2">
    <source>
        <dbReference type="ARBA" id="ARBA00022448"/>
    </source>
</evidence>
<evidence type="ECO:0000256" key="12">
    <source>
        <dbReference type="SAM" id="Phobius"/>
    </source>
</evidence>
<feature type="compositionally biased region" description="Low complexity" evidence="11">
    <location>
        <begin position="591"/>
        <end position="608"/>
    </location>
</feature>
<evidence type="ECO:0000259" key="14">
    <source>
        <dbReference type="PROSITE" id="PS50929"/>
    </source>
</evidence>
<comment type="subcellular location">
    <subcellularLocation>
        <location evidence="1">Cell inner membrane</location>
        <topology evidence="1">Multi-pass membrane protein</topology>
    </subcellularLocation>
</comment>
<dbReference type="OrthoDB" id="9806127at2"/>
<dbReference type="SMART" id="SM00382">
    <property type="entry name" value="AAA"/>
    <property type="match status" value="1"/>
</dbReference>
<feature type="domain" description="ABC transmembrane type-1" evidence="14">
    <location>
        <begin position="27"/>
        <end position="310"/>
    </location>
</feature>
<evidence type="ECO:0000256" key="8">
    <source>
        <dbReference type="ARBA" id="ARBA00022989"/>
    </source>
</evidence>
<keyword evidence="16" id="KW-1185">Reference proteome</keyword>
<dbReference type="FunFam" id="3.40.50.300:FF:000221">
    <property type="entry name" value="Multidrug ABC transporter ATP-binding protein"/>
    <property type="match status" value="1"/>
</dbReference>
<dbReference type="RefSeq" id="WP_093712589.1">
    <property type="nucleotide sequence ID" value="NZ_FONG01000003.1"/>
</dbReference>
<dbReference type="STRING" id="380248.SAMN05216251_103399"/>
<dbReference type="Pfam" id="PF00664">
    <property type="entry name" value="ABC_membrane"/>
    <property type="match status" value="1"/>
</dbReference>
<evidence type="ECO:0000256" key="1">
    <source>
        <dbReference type="ARBA" id="ARBA00004429"/>
    </source>
</evidence>
<evidence type="ECO:0000256" key="10">
    <source>
        <dbReference type="ARBA" id="ARBA00023455"/>
    </source>
</evidence>
<keyword evidence="3" id="KW-1003">Cell membrane</keyword>
<evidence type="ECO:0000256" key="7">
    <source>
        <dbReference type="ARBA" id="ARBA00022840"/>
    </source>
</evidence>
<dbReference type="PANTHER" id="PTHR24221:SF654">
    <property type="entry name" value="ATP-BINDING CASSETTE SUB-FAMILY B MEMBER 6"/>
    <property type="match status" value="1"/>
</dbReference>
<accession>A0A1I2B8Q8</accession>
<feature type="transmembrane region" description="Helical" evidence="12">
    <location>
        <begin position="154"/>
        <end position="176"/>
    </location>
</feature>
<dbReference type="InterPro" id="IPR003439">
    <property type="entry name" value="ABC_transporter-like_ATP-bd"/>
</dbReference>
<keyword evidence="8 12" id="KW-1133">Transmembrane helix</keyword>
<dbReference type="PROSITE" id="PS50929">
    <property type="entry name" value="ABC_TM1F"/>
    <property type="match status" value="1"/>
</dbReference>
<keyword evidence="5 12" id="KW-0812">Transmembrane</keyword>
<dbReference type="GO" id="GO:0034040">
    <property type="term" value="F:ATPase-coupled lipid transmembrane transporter activity"/>
    <property type="evidence" value="ECO:0007669"/>
    <property type="project" value="TreeGrafter"/>
</dbReference>
<evidence type="ECO:0000256" key="9">
    <source>
        <dbReference type="ARBA" id="ARBA00023136"/>
    </source>
</evidence>
<evidence type="ECO:0000256" key="6">
    <source>
        <dbReference type="ARBA" id="ARBA00022741"/>
    </source>
</evidence>
<dbReference type="Gene3D" id="1.20.1560.10">
    <property type="entry name" value="ABC transporter type 1, transmembrane domain"/>
    <property type="match status" value="1"/>
</dbReference>
<feature type="compositionally biased region" description="Basic and acidic residues" evidence="11">
    <location>
        <begin position="575"/>
        <end position="590"/>
    </location>
</feature>
<keyword evidence="6" id="KW-0547">Nucleotide-binding</keyword>
<comment type="similarity">
    <text evidence="10">Belongs to the ABC transporter superfamily. Siderophore-Fe(3+) uptake transporter (SIUT) (TC 3.A.1.21) family.</text>
</comment>
<dbReference type="SUPFAM" id="SSF52540">
    <property type="entry name" value="P-loop containing nucleoside triphosphate hydrolases"/>
    <property type="match status" value="1"/>
</dbReference>
<dbReference type="SUPFAM" id="SSF90123">
    <property type="entry name" value="ABC transporter transmembrane region"/>
    <property type="match status" value="1"/>
</dbReference>
<feature type="transmembrane region" description="Helical" evidence="12">
    <location>
        <begin position="61"/>
        <end position="86"/>
    </location>
</feature>
<feature type="region of interest" description="Disordered" evidence="11">
    <location>
        <begin position="575"/>
        <end position="608"/>
    </location>
</feature>
<gene>
    <name evidence="15" type="ORF">SAMN05216251_103399</name>
</gene>
<keyword evidence="4" id="KW-0997">Cell inner membrane</keyword>
<evidence type="ECO:0000256" key="11">
    <source>
        <dbReference type="SAM" id="MobiDB-lite"/>
    </source>
</evidence>
<evidence type="ECO:0000256" key="5">
    <source>
        <dbReference type="ARBA" id="ARBA00022692"/>
    </source>
</evidence>
<dbReference type="Proteomes" id="UP000199323">
    <property type="component" value="Unassembled WGS sequence"/>
</dbReference>
<protein>
    <submittedName>
        <fullName evidence="15">ATP-binding cassette, subfamily B</fullName>
    </submittedName>
</protein>
<dbReference type="InterPro" id="IPR003593">
    <property type="entry name" value="AAA+_ATPase"/>
</dbReference>
<feature type="transmembrane region" description="Helical" evidence="12">
    <location>
        <begin position="246"/>
        <end position="272"/>
    </location>
</feature>
<dbReference type="InterPro" id="IPR039421">
    <property type="entry name" value="Type_1_exporter"/>
</dbReference>
<name>A0A1I2B8Q8_9ACTN</name>
<dbReference type="GO" id="GO:0005886">
    <property type="term" value="C:plasma membrane"/>
    <property type="evidence" value="ECO:0007669"/>
    <property type="project" value="UniProtKB-SubCell"/>
</dbReference>
<dbReference type="PROSITE" id="PS50893">
    <property type="entry name" value="ABC_TRANSPORTER_2"/>
    <property type="match status" value="1"/>
</dbReference>
<dbReference type="InterPro" id="IPR011527">
    <property type="entry name" value="ABC1_TM_dom"/>
</dbReference>
<dbReference type="GO" id="GO:0016887">
    <property type="term" value="F:ATP hydrolysis activity"/>
    <property type="evidence" value="ECO:0007669"/>
    <property type="project" value="InterPro"/>
</dbReference>
<dbReference type="AlphaFoldDB" id="A0A1I2B8Q8"/>
<evidence type="ECO:0000259" key="13">
    <source>
        <dbReference type="PROSITE" id="PS50893"/>
    </source>
</evidence>
<dbReference type="EMBL" id="FONG01000003">
    <property type="protein sequence ID" value="SFE52544.1"/>
    <property type="molecule type" value="Genomic_DNA"/>
</dbReference>
<evidence type="ECO:0000313" key="15">
    <source>
        <dbReference type="EMBL" id="SFE52544.1"/>
    </source>
</evidence>
<keyword evidence="7 15" id="KW-0067">ATP-binding</keyword>
<dbReference type="InterPro" id="IPR027417">
    <property type="entry name" value="P-loop_NTPase"/>
</dbReference>
<proteinExistence type="inferred from homology"/>